<keyword evidence="1" id="KW-0472">Membrane</keyword>
<gene>
    <name evidence="2" type="ORF">BRYFOR_07654</name>
</gene>
<proteinExistence type="predicted"/>
<name>C6LG94_9FIRM</name>
<sequence>MAMPISNYAVVGSKYISIVCTLVPGVIGSIVLNLISSFIYGHWDLTLYVLSMAMSVLIPAFWAAICLLLTYWFGFRSAQMMSILCIFPIFYMVKMLEDETGWKALPDTMTPYVLIFCVICAVLFVFSYFLSVVGYSRKE</sequence>
<keyword evidence="1" id="KW-0812">Transmembrane</keyword>
<dbReference type="EMBL" id="ACCL02000011">
    <property type="protein sequence ID" value="EET60458.1"/>
    <property type="molecule type" value="Genomic_DNA"/>
</dbReference>
<protein>
    <submittedName>
        <fullName evidence="2">Uncharacterized protein</fullName>
    </submittedName>
</protein>
<accession>C6LG94</accession>
<feature type="transmembrane region" description="Helical" evidence="1">
    <location>
        <begin position="79"/>
        <end position="97"/>
    </location>
</feature>
<reference evidence="2" key="1">
    <citation type="submission" date="2009-07" db="EMBL/GenBank/DDBJ databases">
        <authorList>
            <person name="Weinstock G."/>
            <person name="Sodergren E."/>
            <person name="Clifton S."/>
            <person name="Fulton L."/>
            <person name="Fulton B."/>
            <person name="Courtney L."/>
            <person name="Fronick C."/>
            <person name="Harrison M."/>
            <person name="Strong C."/>
            <person name="Farmer C."/>
            <person name="Delahaunty K."/>
            <person name="Markovic C."/>
            <person name="Hall O."/>
            <person name="Minx P."/>
            <person name="Tomlinson C."/>
            <person name="Mitreva M."/>
            <person name="Nelson J."/>
            <person name="Hou S."/>
            <person name="Wollam A."/>
            <person name="Pepin K.H."/>
            <person name="Johnson M."/>
            <person name="Bhonagiri V."/>
            <person name="Nash W.E."/>
            <person name="Warren W."/>
            <person name="Chinwalla A."/>
            <person name="Mardis E.R."/>
            <person name="Wilson R.K."/>
        </authorList>
    </citation>
    <scope>NUCLEOTIDE SEQUENCE [LARGE SCALE GENOMIC DNA]</scope>
    <source>
        <strain evidence="2">DSM 14469</strain>
    </source>
</reference>
<dbReference type="Pfam" id="PF13346">
    <property type="entry name" value="ABC2_membrane_5"/>
    <property type="match status" value="1"/>
</dbReference>
<organism evidence="2 3">
    <name type="scientific">Marvinbryantia formatexigens DSM 14469</name>
    <dbReference type="NCBI Taxonomy" id="478749"/>
    <lineage>
        <taxon>Bacteria</taxon>
        <taxon>Bacillati</taxon>
        <taxon>Bacillota</taxon>
        <taxon>Clostridia</taxon>
        <taxon>Lachnospirales</taxon>
        <taxon>Lachnospiraceae</taxon>
        <taxon>Marvinbryantia</taxon>
    </lineage>
</organism>
<evidence type="ECO:0000256" key="1">
    <source>
        <dbReference type="SAM" id="Phobius"/>
    </source>
</evidence>
<dbReference type="AlphaFoldDB" id="C6LG94"/>
<evidence type="ECO:0000313" key="2">
    <source>
        <dbReference type="EMBL" id="EET60458.1"/>
    </source>
</evidence>
<evidence type="ECO:0000313" key="3">
    <source>
        <dbReference type="Proteomes" id="UP000005561"/>
    </source>
</evidence>
<comment type="caution">
    <text evidence="2">The sequence shown here is derived from an EMBL/GenBank/DDBJ whole genome shotgun (WGS) entry which is preliminary data.</text>
</comment>
<keyword evidence="3" id="KW-1185">Reference proteome</keyword>
<feature type="transmembrane region" description="Helical" evidence="1">
    <location>
        <begin position="47"/>
        <end position="73"/>
    </location>
</feature>
<dbReference type="eggNOG" id="ENOG502ZC8Q">
    <property type="taxonomic scope" value="Bacteria"/>
</dbReference>
<keyword evidence="1" id="KW-1133">Transmembrane helix</keyword>
<feature type="transmembrane region" description="Helical" evidence="1">
    <location>
        <begin position="15"/>
        <end position="35"/>
    </location>
</feature>
<dbReference type="InterPro" id="IPR025699">
    <property type="entry name" value="ABC2_memb-like"/>
</dbReference>
<feature type="transmembrane region" description="Helical" evidence="1">
    <location>
        <begin position="109"/>
        <end position="130"/>
    </location>
</feature>
<dbReference type="Proteomes" id="UP000005561">
    <property type="component" value="Unassembled WGS sequence"/>
</dbReference>